<name>A0A7W4VRZ8_9ACTN</name>
<comment type="caution">
    <text evidence="2">The sequence shown here is derived from an EMBL/GenBank/DDBJ whole genome shotgun (WGS) entry which is preliminary data.</text>
</comment>
<dbReference type="RefSeq" id="WP_183590350.1">
    <property type="nucleotide sequence ID" value="NZ_JACHWR010000001.1"/>
</dbReference>
<accession>A0A7W4VRZ8</accession>
<keyword evidence="3" id="KW-1185">Reference proteome</keyword>
<dbReference type="AlphaFoldDB" id="A0A7W4VRZ8"/>
<dbReference type="Proteomes" id="UP000589626">
    <property type="component" value="Unassembled WGS sequence"/>
</dbReference>
<proteinExistence type="predicted"/>
<gene>
    <name evidence="2" type="ORF">FHU40_000103</name>
</gene>
<evidence type="ECO:0000256" key="1">
    <source>
        <dbReference type="SAM" id="MobiDB-lite"/>
    </source>
</evidence>
<evidence type="ECO:0000313" key="3">
    <source>
        <dbReference type="Proteomes" id="UP000589626"/>
    </source>
</evidence>
<evidence type="ECO:0000313" key="2">
    <source>
        <dbReference type="EMBL" id="MBB3040302.1"/>
    </source>
</evidence>
<dbReference type="EMBL" id="JACHWR010000001">
    <property type="protein sequence ID" value="MBB3040302.1"/>
    <property type="molecule type" value="Genomic_DNA"/>
</dbReference>
<protein>
    <submittedName>
        <fullName evidence="2">Uncharacterized protein</fullName>
    </submittedName>
</protein>
<organism evidence="2 3">
    <name type="scientific">Nocardioides soli</name>
    <dbReference type="NCBI Taxonomy" id="1036020"/>
    <lineage>
        <taxon>Bacteria</taxon>
        <taxon>Bacillati</taxon>
        <taxon>Actinomycetota</taxon>
        <taxon>Actinomycetes</taxon>
        <taxon>Propionibacteriales</taxon>
        <taxon>Nocardioidaceae</taxon>
        <taxon>Nocardioides</taxon>
    </lineage>
</organism>
<feature type="region of interest" description="Disordered" evidence="1">
    <location>
        <begin position="37"/>
        <end position="57"/>
    </location>
</feature>
<reference evidence="2 3" key="1">
    <citation type="submission" date="2020-08" db="EMBL/GenBank/DDBJ databases">
        <title>Sequencing the genomes of 1000 actinobacteria strains.</title>
        <authorList>
            <person name="Klenk H.-P."/>
        </authorList>
    </citation>
    <scope>NUCLEOTIDE SEQUENCE [LARGE SCALE GENOMIC DNA]</scope>
    <source>
        <strain evidence="2 3">DSM 105498</strain>
    </source>
</reference>
<feature type="compositionally biased region" description="Polar residues" evidence="1">
    <location>
        <begin position="44"/>
        <end position="57"/>
    </location>
</feature>
<sequence>MLLWTIIGIAALILAGWAFWPRRRGLADAEVDRARRTVQGRGESYNNPSGPNFSGPF</sequence>